<dbReference type="AlphaFoldDB" id="A0A0N7KEW6"/>
<sequence length="169" mass="18718">MHDGVEVAERVEARRPVEEEPRDADPPGNSGGPRVAPVGDDAARAPLQSAHVGLEGRVEGAHGDEKGRELRVLRELVGVLAVRRQACHGRRERELHDLEGQLLARGLVSDAAQPRGVQRRRDEAGACAMRGEEAREIDHGDDVTVRRERGEDEVRLRRRRLCCGLSCHR</sequence>
<dbReference type="PaxDb" id="39947-A0A0N7KEW6"/>
<reference evidence="3" key="1">
    <citation type="journal article" date="2005" name="Nature">
        <title>The map-based sequence of the rice genome.</title>
        <authorList>
            <consortium name="International rice genome sequencing project (IRGSP)"/>
            <person name="Matsumoto T."/>
            <person name="Wu J."/>
            <person name="Kanamori H."/>
            <person name="Katayose Y."/>
            <person name="Fujisawa M."/>
            <person name="Namiki N."/>
            <person name="Mizuno H."/>
            <person name="Yamamoto K."/>
            <person name="Antonio B.A."/>
            <person name="Baba T."/>
            <person name="Sakata K."/>
            <person name="Nagamura Y."/>
            <person name="Aoki H."/>
            <person name="Arikawa K."/>
            <person name="Arita K."/>
            <person name="Bito T."/>
            <person name="Chiden Y."/>
            <person name="Fujitsuka N."/>
            <person name="Fukunaka R."/>
            <person name="Hamada M."/>
            <person name="Harada C."/>
            <person name="Hayashi A."/>
            <person name="Hijishita S."/>
            <person name="Honda M."/>
            <person name="Hosokawa S."/>
            <person name="Ichikawa Y."/>
            <person name="Idonuma A."/>
            <person name="Iijima M."/>
            <person name="Ikeda M."/>
            <person name="Ikeno M."/>
            <person name="Ito K."/>
            <person name="Ito S."/>
            <person name="Ito T."/>
            <person name="Ito Y."/>
            <person name="Ito Y."/>
            <person name="Iwabuchi A."/>
            <person name="Kamiya K."/>
            <person name="Karasawa W."/>
            <person name="Kurita K."/>
            <person name="Katagiri S."/>
            <person name="Kikuta A."/>
            <person name="Kobayashi H."/>
            <person name="Kobayashi N."/>
            <person name="Machita K."/>
            <person name="Maehara T."/>
            <person name="Masukawa M."/>
            <person name="Mizubayashi T."/>
            <person name="Mukai Y."/>
            <person name="Nagasaki H."/>
            <person name="Nagata Y."/>
            <person name="Naito S."/>
            <person name="Nakashima M."/>
            <person name="Nakama Y."/>
            <person name="Nakamichi Y."/>
            <person name="Nakamura M."/>
            <person name="Meguro A."/>
            <person name="Negishi M."/>
            <person name="Ohta I."/>
            <person name="Ohta T."/>
            <person name="Okamoto M."/>
            <person name="Ono N."/>
            <person name="Saji S."/>
            <person name="Sakaguchi M."/>
            <person name="Sakai K."/>
            <person name="Shibata M."/>
            <person name="Shimokawa T."/>
            <person name="Song J."/>
            <person name="Takazaki Y."/>
            <person name="Terasawa K."/>
            <person name="Tsugane M."/>
            <person name="Tsuji K."/>
            <person name="Ueda S."/>
            <person name="Waki K."/>
            <person name="Yamagata H."/>
            <person name="Yamamoto M."/>
            <person name="Yamamoto S."/>
            <person name="Yamane H."/>
            <person name="Yoshiki S."/>
            <person name="Yoshihara R."/>
            <person name="Yukawa K."/>
            <person name="Zhong H."/>
            <person name="Yano M."/>
            <person name="Yuan Q."/>
            <person name="Ouyang S."/>
            <person name="Liu J."/>
            <person name="Jones K.M."/>
            <person name="Gansberger K."/>
            <person name="Moffat K."/>
            <person name="Hill J."/>
            <person name="Bera J."/>
            <person name="Fadrosh D."/>
            <person name="Jin S."/>
            <person name="Johri S."/>
            <person name="Kim M."/>
            <person name="Overton L."/>
            <person name="Reardon M."/>
            <person name="Tsitrin T."/>
            <person name="Vuong H."/>
            <person name="Weaver B."/>
            <person name="Ciecko A."/>
            <person name="Tallon L."/>
            <person name="Jackson J."/>
            <person name="Pai G."/>
            <person name="Aken S.V."/>
            <person name="Utterback T."/>
            <person name="Reidmuller S."/>
            <person name="Feldblyum T."/>
            <person name="Hsiao J."/>
            <person name="Zismann V."/>
            <person name="Iobst S."/>
            <person name="de Vazeille A.R."/>
            <person name="Buell C.R."/>
            <person name="Ying K."/>
            <person name="Li Y."/>
            <person name="Lu T."/>
            <person name="Huang Y."/>
            <person name="Zhao Q."/>
            <person name="Feng Q."/>
            <person name="Zhang L."/>
            <person name="Zhu J."/>
            <person name="Weng Q."/>
            <person name="Mu J."/>
            <person name="Lu Y."/>
            <person name="Fan D."/>
            <person name="Liu Y."/>
            <person name="Guan J."/>
            <person name="Zhang Y."/>
            <person name="Yu S."/>
            <person name="Liu X."/>
            <person name="Zhang Y."/>
            <person name="Hong G."/>
            <person name="Han B."/>
            <person name="Choisne N."/>
            <person name="Demange N."/>
            <person name="Orjeda G."/>
            <person name="Samain S."/>
            <person name="Cattolico L."/>
            <person name="Pelletier E."/>
            <person name="Couloux A."/>
            <person name="Segurens B."/>
            <person name="Wincker P."/>
            <person name="D'Hont A."/>
            <person name="Scarpelli C."/>
            <person name="Weissenbach J."/>
            <person name="Salanoubat M."/>
            <person name="Quetier F."/>
            <person name="Yu Y."/>
            <person name="Kim H.R."/>
            <person name="Rambo T."/>
            <person name="Currie J."/>
            <person name="Collura K."/>
            <person name="Luo M."/>
            <person name="Yang T."/>
            <person name="Ammiraju J.S.S."/>
            <person name="Engler F."/>
            <person name="Soderlund C."/>
            <person name="Wing R.A."/>
            <person name="Palmer L.E."/>
            <person name="de la Bastide M."/>
            <person name="Spiegel L."/>
            <person name="Nascimento L."/>
            <person name="Zutavern T."/>
            <person name="O'Shaughnessy A."/>
            <person name="Dike S."/>
            <person name="Dedhia N."/>
            <person name="Preston R."/>
            <person name="Balija V."/>
            <person name="McCombie W.R."/>
            <person name="Chow T."/>
            <person name="Chen H."/>
            <person name="Chung M."/>
            <person name="Chen C."/>
            <person name="Shaw J."/>
            <person name="Wu H."/>
            <person name="Hsiao K."/>
            <person name="Chao Y."/>
            <person name="Chu M."/>
            <person name="Cheng C."/>
            <person name="Hour A."/>
            <person name="Lee P."/>
            <person name="Lin S."/>
            <person name="Lin Y."/>
            <person name="Liou J."/>
            <person name="Liu S."/>
            <person name="Hsing Y."/>
            <person name="Raghuvanshi S."/>
            <person name="Mohanty A."/>
            <person name="Bharti A.K."/>
            <person name="Gaur A."/>
            <person name="Gupta V."/>
            <person name="Kumar D."/>
            <person name="Ravi V."/>
            <person name="Vij S."/>
            <person name="Kapur A."/>
            <person name="Khurana P."/>
            <person name="Khurana P."/>
            <person name="Khurana J.P."/>
            <person name="Tyagi A.K."/>
            <person name="Gaikwad K."/>
            <person name="Singh A."/>
            <person name="Dalal V."/>
            <person name="Srivastava S."/>
            <person name="Dixit A."/>
            <person name="Pal A.K."/>
            <person name="Ghazi I.A."/>
            <person name="Yadav M."/>
            <person name="Pandit A."/>
            <person name="Bhargava A."/>
            <person name="Sureshbabu K."/>
            <person name="Batra K."/>
            <person name="Sharma T.R."/>
            <person name="Mohapatra T."/>
            <person name="Singh N.K."/>
            <person name="Messing J."/>
            <person name="Nelson A.B."/>
            <person name="Fuks G."/>
            <person name="Kavchok S."/>
            <person name="Keizer G."/>
            <person name="Linton E."/>
            <person name="Llaca V."/>
            <person name="Song R."/>
            <person name="Tanyolac B."/>
            <person name="Young S."/>
            <person name="Ho-Il K."/>
            <person name="Hahn J.H."/>
            <person name="Sangsakoo G."/>
            <person name="Vanavichit A."/>
            <person name="de Mattos Luiz.A.T."/>
            <person name="Zimmer P.D."/>
            <person name="Malone G."/>
            <person name="Dellagostin O."/>
            <person name="de Oliveira A.C."/>
            <person name="Bevan M."/>
            <person name="Bancroft I."/>
            <person name="Minx P."/>
            <person name="Cordum H."/>
            <person name="Wilson R."/>
            <person name="Cheng Z."/>
            <person name="Jin W."/>
            <person name="Jiang J."/>
            <person name="Leong S.A."/>
            <person name="Iwama H."/>
            <person name="Gojobori T."/>
            <person name="Itoh T."/>
            <person name="Niimura Y."/>
            <person name="Fujii Y."/>
            <person name="Habara T."/>
            <person name="Sakai H."/>
            <person name="Sato Y."/>
            <person name="Wilson G."/>
            <person name="Kumar K."/>
            <person name="McCouch S."/>
            <person name="Juretic N."/>
            <person name="Hoen D."/>
            <person name="Wright S."/>
            <person name="Bruskiewich R."/>
            <person name="Bureau T."/>
            <person name="Miyao A."/>
            <person name="Hirochika H."/>
            <person name="Nishikawa T."/>
            <person name="Kadowaki K."/>
            <person name="Sugiura M."/>
            <person name="Burr B."/>
            <person name="Sasaki T."/>
        </authorList>
    </citation>
    <scope>NUCLEOTIDE SEQUENCE [LARGE SCALE GENOMIC DNA]</scope>
    <source>
        <strain evidence="3">cv. Nipponbare</strain>
    </source>
</reference>
<name>A0A0N7KEW6_ORYSJ</name>
<feature type="compositionally biased region" description="Basic and acidic residues" evidence="1">
    <location>
        <begin position="1"/>
        <end position="25"/>
    </location>
</feature>
<dbReference type="STRING" id="39947.A0A0N7KEW6"/>
<reference evidence="2 3" key="3">
    <citation type="journal article" date="2013" name="Rice">
        <title>Improvement of the Oryza sativa Nipponbare reference genome using next generation sequence and optical map data.</title>
        <authorList>
            <person name="Kawahara Y."/>
            <person name="de la Bastide M."/>
            <person name="Hamilton J.P."/>
            <person name="Kanamori H."/>
            <person name="McCombie W.R."/>
            <person name="Ouyang S."/>
            <person name="Schwartz D.C."/>
            <person name="Tanaka T."/>
            <person name="Wu J."/>
            <person name="Zhou S."/>
            <person name="Childs K.L."/>
            <person name="Davidson R.M."/>
            <person name="Lin H."/>
            <person name="Quesada-Ocampo L."/>
            <person name="Vaillancourt B."/>
            <person name="Sakai H."/>
            <person name="Lee S.S."/>
            <person name="Kim J."/>
            <person name="Numa H."/>
            <person name="Itoh T."/>
            <person name="Buell C.R."/>
            <person name="Matsumoto T."/>
        </authorList>
    </citation>
    <scope>NUCLEOTIDE SEQUENCE [LARGE SCALE GENOMIC DNA]</scope>
    <source>
        <strain evidence="3">cv. Nipponbare</strain>
    </source>
</reference>
<accession>A0A0N7KEW6</accession>
<evidence type="ECO:0000256" key="1">
    <source>
        <dbReference type="SAM" id="MobiDB-lite"/>
    </source>
</evidence>
<feature type="non-terminal residue" evidence="2">
    <location>
        <position position="169"/>
    </location>
</feature>
<dbReference type="Gramene" id="Os02t0206550-00">
    <property type="protein sequence ID" value="Os02t0206550-00"/>
    <property type="gene ID" value="Os02g0206550"/>
</dbReference>
<evidence type="ECO:0000313" key="2">
    <source>
        <dbReference type="EMBL" id="BAS77561.1"/>
    </source>
</evidence>
<reference evidence="2 3" key="2">
    <citation type="journal article" date="2013" name="Plant Cell Physiol.">
        <title>Rice Annotation Project Database (RAP-DB): an integrative and interactive database for rice genomics.</title>
        <authorList>
            <person name="Sakai H."/>
            <person name="Lee S.S."/>
            <person name="Tanaka T."/>
            <person name="Numa H."/>
            <person name="Kim J."/>
            <person name="Kawahara Y."/>
            <person name="Wakimoto H."/>
            <person name="Yang C.C."/>
            <person name="Iwamoto M."/>
            <person name="Abe T."/>
            <person name="Yamada Y."/>
            <person name="Muto A."/>
            <person name="Inokuchi H."/>
            <person name="Ikemura T."/>
            <person name="Matsumoto T."/>
            <person name="Sasaki T."/>
            <person name="Itoh T."/>
        </authorList>
    </citation>
    <scope>NUCLEOTIDE SEQUENCE [LARGE SCALE GENOMIC DNA]</scope>
    <source>
        <strain evidence="3">cv. Nipponbare</strain>
    </source>
</reference>
<organism evidence="2 3">
    <name type="scientific">Oryza sativa subsp. japonica</name>
    <name type="common">Rice</name>
    <dbReference type="NCBI Taxonomy" id="39947"/>
    <lineage>
        <taxon>Eukaryota</taxon>
        <taxon>Viridiplantae</taxon>
        <taxon>Streptophyta</taxon>
        <taxon>Embryophyta</taxon>
        <taxon>Tracheophyta</taxon>
        <taxon>Spermatophyta</taxon>
        <taxon>Magnoliopsida</taxon>
        <taxon>Liliopsida</taxon>
        <taxon>Poales</taxon>
        <taxon>Poaceae</taxon>
        <taxon>BOP clade</taxon>
        <taxon>Oryzoideae</taxon>
        <taxon>Oryzeae</taxon>
        <taxon>Oryzinae</taxon>
        <taxon>Oryza</taxon>
        <taxon>Oryza sativa</taxon>
    </lineage>
</organism>
<feature type="region of interest" description="Disordered" evidence="1">
    <location>
        <begin position="1"/>
        <end position="46"/>
    </location>
</feature>
<dbReference type="Proteomes" id="UP000059680">
    <property type="component" value="Chromosome 2"/>
</dbReference>
<protein>
    <submittedName>
        <fullName evidence="2">Os02g0206550 protein</fullName>
    </submittedName>
</protein>
<evidence type="ECO:0000313" key="3">
    <source>
        <dbReference type="Proteomes" id="UP000059680"/>
    </source>
</evidence>
<keyword evidence="3" id="KW-1185">Reference proteome</keyword>
<dbReference type="EMBL" id="AP014958">
    <property type="protein sequence ID" value="BAS77561.1"/>
    <property type="molecule type" value="Genomic_DNA"/>
</dbReference>
<gene>
    <name evidence="2" type="ordered locus">Os02g0206550</name>
    <name evidence="2" type="ORF">OSNPB_020206550</name>
</gene>
<proteinExistence type="predicted"/>
<dbReference type="InParanoid" id="A0A0N7KEW6"/>